<keyword evidence="2" id="KW-1185">Reference proteome</keyword>
<name>Q2GK01_ANAPZ</name>
<dbReference type="Proteomes" id="UP000001943">
    <property type="component" value="Chromosome"/>
</dbReference>
<dbReference type="AlphaFoldDB" id="Q2GK01"/>
<accession>Q2GK01</accession>
<reference evidence="1 2" key="1">
    <citation type="journal article" date="2006" name="PLoS Genet.">
        <title>Comparative genomics of emerging human ehrlichiosis agents.</title>
        <authorList>
            <person name="Dunning Hotopp J.C."/>
            <person name="Lin M."/>
            <person name="Madupu R."/>
            <person name="Crabtree J."/>
            <person name="Angiuoli S.V."/>
            <person name="Eisen J.A."/>
            <person name="Seshadri R."/>
            <person name="Ren Q."/>
            <person name="Wu M."/>
            <person name="Utterback T.R."/>
            <person name="Smith S."/>
            <person name="Lewis M."/>
            <person name="Khouri H."/>
            <person name="Zhang C."/>
            <person name="Niu H."/>
            <person name="Lin Q."/>
            <person name="Ohashi N."/>
            <person name="Zhi N."/>
            <person name="Nelson W."/>
            <person name="Brinkac L.M."/>
            <person name="Dodson R.J."/>
            <person name="Rosovitz M.J."/>
            <person name="Sundaram J."/>
            <person name="Daugherty S.C."/>
            <person name="Davidsen T."/>
            <person name="Durkin A.S."/>
            <person name="Gwinn M."/>
            <person name="Haft D.H."/>
            <person name="Selengut J.D."/>
            <person name="Sullivan S.A."/>
            <person name="Zafar N."/>
            <person name="Zhou L."/>
            <person name="Benahmed F."/>
            <person name="Forberger H."/>
            <person name="Halpin R."/>
            <person name="Mulligan S."/>
            <person name="Robinson J."/>
            <person name="White O."/>
            <person name="Rikihisa Y."/>
            <person name="Tettelin H."/>
        </authorList>
    </citation>
    <scope>NUCLEOTIDE SEQUENCE [LARGE SCALE GENOMIC DNA]</scope>
    <source>
        <strain evidence="1 2">HZ</strain>
    </source>
</reference>
<gene>
    <name evidence="1" type="ordered locus">APH_0719</name>
</gene>
<dbReference type="KEGG" id="aph:APH_0719"/>
<evidence type="ECO:0000313" key="1">
    <source>
        <dbReference type="EMBL" id="ABD44428.1"/>
    </source>
</evidence>
<proteinExistence type="predicted"/>
<dbReference type="EMBL" id="CP000235">
    <property type="protein sequence ID" value="ABD44428.1"/>
    <property type="molecule type" value="Genomic_DNA"/>
</dbReference>
<dbReference type="EnsemblBacteria" id="ABD44428">
    <property type="protein sequence ID" value="ABD44428"/>
    <property type="gene ID" value="APH_0719"/>
</dbReference>
<evidence type="ECO:0000313" key="2">
    <source>
        <dbReference type="Proteomes" id="UP000001943"/>
    </source>
</evidence>
<dbReference type="HOGENOM" id="CLU_3148837_0_0_5"/>
<protein>
    <submittedName>
        <fullName evidence="1">Uncharacterized protein</fullName>
    </submittedName>
</protein>
<sequence>MQSIMSYKWVRVCIGKVPVEKEGMLMIDYRDLAKPLHILVPVRYLQRP</sequence>
<organism evidence="1 2">
    <name type="scientific">Anaplasma phagocytophilum (strain HZ)</name>
    <dbReference type="NCBI Taxonomy" id="212042"/>
    <lineage>
        <taxon>Bacteria</taxon>
        <taxon>Pseudomonadati</taxon>
        <taxon>Pseudomonadota</taxon>
        <taxon>Alphaproteobacteria</taxon>
        <taxon>Rickettsiales</taxon>
        <taxon>Anaplasmataceae</taxon>
        <taxon>Anaplasma</taxon>
        <taxon>phagocytophilum group</taxon>
    </lineage>
</organism>
<dbReference type="STRING" id="212042.APH_0719"/>
<dbReference type="PaxDb" id="212042-APH_0719"/>